<keyword evidence="3" id="KW-1185">Reference proteome</keyword>
<gene>
    <name evidence="2" type="ORF">M8445_04030</name>
</gene>
<proteinExistence type="predicted"/>
<evidence type="ECO:0000256" key="1">
    <source>
        <dbReference type="SAM" id="SignalP"/>
    </source>
</evidence>
<evidence type="ECO:0000313" key="2">
    <source>
        <dbReference type="EMBL" id="WDA59388.1"/>
    </source>
</evidence>
<reference evidence="2 3" key="1">
    <citation type="submission" date="2022-12" db="EMBL/GenBank/DDBJ databases">
        <title>Genome Sequence of Deinococcus aquaticus Type Strain PB314.</title>
        <authorList>
            <person name="Albert C."/>
            <person name="Hill J."/>
            <person name="Boren L."/>
            <person name="Scholz-Ng S."/>
            <person name="Fatema N."/>
            <person name="Grosso R."/>
            <person name="Soboslay E."/>
            <person name="Tuohy J."/>
        </authorList>
    </citation>
    <scope>NUCLEOTIDE SEQUENCE [LARGE SCALE GENOMIC DNA]</scope>
    <source>
        <strain evidence="2 3">PB-314</strain>
    </source>
</reference>
<sequence>MRRLCLLLAASLLPAHAAQVPVPTPTGGIPAGATVARHEGPNLTVQTTAPAREGLLSGLRVTAGTVTRTFPAWRTLSNPTFWPGLTVTDVGGDRQPELLVTLMTDEGTGVAVYDARVLTLPDLREWPVTPPLPYLRQQVRFGTGSLILPDRTVKLPALPGVPRTGAARIGDQVRWTVQGGHLTALVEVQRDWAFTGRLVLTYRAQGGRLIPDQIRFDPTPLDADPLE</sequence>
<dbReference type="Proteomes" id="UP001217044">
    <property type="component" value="Chromosome"/>
</dbReference>
<organism evidence="2 3">
    <name type="scientific">Deinococcus aquaticus</name>
    <dbReference type="NCBI Taxonomy" id="328692"/>
    <lineage>
        <taxon>Bacteria</taxon>
        <taxon>Thermotogati</taxon>
        <taxon>Deinococcota</taxon>
        <taxon>Deinococci</taxon>
        <taxon>Deinococcales</taxon>
        <taxon>Deinococcaceae</taxon>
        <taxon>Deinococcus</taxon>
    </lineage>
</organism>
<dbReference type="RefSeq" id="WP_273989866.1">
    <property type="nucleotide sequence ID" value="NZ_BAABQT010000014.1"/>
</dbReference>
<name>A0ABY7V2J0_9DEIO</name>
<protein>
    <submittedName>
        <fullName evidence="2">Uncharacterized protein</fullName>
    </submittedName>
</protein>
<evidence type="ECO:0000313" key="3">
    <source>
        <dbReference type="Proteomes" id="UP001217044"/>
    </source>
</evidence>
<feature type="signal peptide" evidence="1">
    <location>
        <begin position="1"/>
        <end position="17"/>
    </location>
</feature>
<feature type="chain" id="PRO_5046762311" evidence="1">
    <location>
        <begin position="18"/>
        <end position="227"/>
    </location>
</feature>
<dbReference type="EMBL" id="CP115165">
    <property type="protein sequence ID" value="WDA59388.1"/>
    <property type="molecule type" value="Genomic_DNA"/>
</dbReference>
<accession>A0ABY7V2J0</accession>
<keyword evidence="1" id="KW-0732">Signal</keyword>